<reference evidence="1" key="1">
    <citation type="journal article" date="2012" name="Science">
        <title>Fermentation, hydrogen, and sulfur metabolism in multiple uncultivated bacterial phyla.</title>
        <authorList>
            <person name="Wrighton K.C."/>
            <person name="Thomas B.C."/>
            <person name="Sharon I."/>
            <person name="Miller C.S."/>
            <person name="Castelle C.J."/>
            <person name="VerBerkmoes N.C."/>
            <person name="Wilkins M.J."/>
            <person name="Hettich R.L."/>
            <person name="Lipton M.S."/>
            <person name="Williams K.H."/>
            <person name="Long P.E."/>
            <person name="Banfield J.F."/>
        </authorList>
    </citation>
    <scope>NUCLEOTIDE SEQUENCE [LARGE SCALE GENOMIC DNA]</scope>
</reference>
<protein>
    <submittedName>
        <fullName evidence="1">Uncharacterized protein</fullName>
    </submittedName>
</protein>
<sequence length="196" mass="22952">MKKIVVIMIFILLGIWTVSADLSDWLFCSLKKDAVTISLKQTTWYYKCKDTIVSLEHLIVETAKDLMKVQTYLNRWRDIEYRKTVKIEKKALLDRLLLSRTTIVTNMKTFQSNLLQKSIQYFIIKVNPYKISLQKSLVKIQALSGFATQELNAYQFLLRAQVAVIEKLSKVTTQGELTDLLKTYVYLKKEIQWKSE</sequence>
<gene>
    <name evidence="1" type="ORF">ACD_80C00111G0013</name>
</gene>
<comment type="caution">
    <text evidence="1">The sequence shown here is derived from an EMBL/GenBank/DDBJ whole genome shotgun (WGS) entry which is preliminary data.</text>
</comment>
<dbReference type="AlphaFoldDB" id="K1XJ42"/>
<name>K1XJ42_9BACT</name>
<organism evidence="1">
    <name type="scientific">uncultured bacterium</name>
    <name type="common">gcode 4</name>
    <dbReference type="NCBI Taxonomy" id="1234023"/>
    <lineage>
        <taxon>Bacteria</taxon>
        <taxon>environmental samples</taxon>
    </lineage>
</organism>
<proteinExistence type="predicted"/>
<dbReference type="EMBL" id="AMFJ01036118">
    <property type="protein sequence ID" value="EKD25176.1"/>
    <property type="molecule type" value="Genomic_DNA"/>
</dbReference>
<evidence type="ECO:0000313" key="1">
    <source>
        <dbReference type="EMBL" id="EKD25176.1"/>
    </source>
</evidence>
<accession>K1XJ42</accession>